<dbReference type="GeneTree" id="ENSGT01030000236106"/>
<proteinExistence type="predicted"/>
<evidence type="ECO:0000313" key="2">
    <source>
        <dbReference type="Proteomes" id="UP000242638"/>
    </source>
</evidence>
<name>A0A3P9NPS8_POERE</name>
<protein>
    <submittedName>
        <fullName evidence="1">Uncharacterized protein</fullName>
    </submittedName>
</protein>
<dbReference type="Bgee" id="ENSPREG00000007851">
    <property type="expression patterns" value="Expressed in caudal fin and 1 other cell type or tissue"/>
</dbReference>
<keyword evidence="2" id="KW-1185">Reference proteome</keyword>
<dbReference type="Proteomes" id="UP000242638">
    <property type="component" value="Unassembled WGS sequence"/>
</dbReference>
<reference evidence="1" key="3">
    <citation type="submission" date="2025-09" db="UniProtKB">
        <authorList>
            <consortium name="Ensembl"/>
        </authorList>
    </citation>
    <scope>IDENTIFICATION</scope>
    <source>
        <strain evidence="1">Guanapo</strain>
    </source>
</reference>
<reference evidence="1" key="2">
    <citation type="submission" date="2025-08" db="UniProtKB">
        <authorList>
            <consortium name="Ensembl"/>
        </authorList>
    </citation>
    <scope>IDENTIFICATION</scope>
    <source>
        <strain evidence="1">Guanapo</strain>
    </source>
</reference>
<organism evidence="1 2">
    <name type="scientific">Poecilia reticulata</name>
    <name type="common">Guppy</name>
    <name type="synonym">Acanthophacelus reticulatus</name>
    <dbReference type="NCBI Taxonomy" id="8081"/>
    <lineage>
        <taxon>Eukaryota</taxon>
        <taxon>Metazoa</taxon>
        <taxon>Chordata</taxon>
        <taxon>Craniata</taxon>
        <taxon>Vertebrata</taxon>
        <taxon>Euteleostomi</taxon>
        <taxon>Actinopterygii</taxon>
        <taxon>Neopterygii</taxon>
        <taxon>Teleostei</taxon>
        <taxon>Neoteleostei</taxon>
        <taxon>Acanthomorphata</taxon>
        <taxon>Ovalentaria</taxon>
        <taxon>Atherinomorphae</taxon>
        <taxon>Cyprinodontiformes</taxon>
        <taxon>Poeciliidae</taxon>
        <taxon>Poeciliinae</taxon>
        <taxon>Poecilia</taxon>
    </lineage>
</organism>
<accession>A0A3P9NPS8</accession>
<dbReference type="AlphaFoldDB" id="A0A3P9NPS8"/>
<sequence>MGSANAPFWKNALHWLDEGRRGVVGVALKNGIKIATDSGLKMEKTVIKKDLSVFVSPSNPKIHWEEIQNFVAEGGGLLIGGHAWSLPFSWYEDICGHTSRDHQQRMAGTLHKIQL</sequence>
<evidence type="ECO:0000313" key="1">
    <source>
        <dbReference type="Ensembl" id="ENSPREP00000011532.1"/>
    </source>
</evidence>
<reference evidence="2" key="1">
    <citation type="submission" date="2013-11" db="EMBL/GenBank/DDBJ databases">
        <title>The genomic landscape of the Guanapo guppy.</title>
        <authorList>
            <person name="Kuenstner A."/>
            <person name="Dreyer C."/>
        </authorList>
    </citation>
    <scope>NUCLEOTIDE SEQUENCE</scope>
    <source>
        <strain evidence="2">Guanapo</strain>
    </source>
</reference>
<dbReference type="Ensembl" id="ENSPRET00000011659.1">
    <property type="protein sequence ID" value="ENSPREP00000011532.1"/>
    <property type="gene ID" value="ENSPREG00000007851.1"/>
</dbReference>
<dbReference type="OMA" id="GHAWSLP"/>